<organism evidence="1 2">
    <name type="scientific">Parasedimentitalea maritima</name>
    <dbReference type="NCBI Taxonomy" id="2578117"/>
    <lineage>
        <taxon>Bacteria</taxon>
        <taxon>Pseudomonadati</taxon>
        <taxon>Pseudomonadota</taxon>
        <taxon>Alphaproteobacteria</taxon>
        <taxon>Rhodobacterales</taxon>
        <taxon>Paracoccaceae</taxon>
        <taxon>Parasedimentitalea</taxon>
    </lineage>
</organism>
<dbReference type="Proteomes" id="UP000441586">
    <property type="component" value="Unassembled WGS sequence"/>
</dbReference>
<reference evidence="1 2" key="1">
    <citation type="submission" date="2019-12" db="EMBL/GenBank/DDBJ databases">
        <authorList>
            <person name="Zhang Y.-J."/>
        </authorList>
    </citation>
    <scope>NUCLEOTIDE SEQUENCE [LARGE SCALE GENOMIC DNA]</scope>
    <source>
        <strain evidence="1 2">H18S-6</strain>
    </source>
</reference>
<name>A0A6A4RLP2_9RHOB</name>
<evidence type="ECO:0000313" key="2">
    <source>
        <dbReference type="Proteomes" id="UP000441586"/>
    </source>
</evidence>
<accession>A0A6A4RLP2</accession>
<gene>
    <name evidence="1" type="ORF">GP644_04145</name>
</gene>
<dbReference type="EMBL" id="WSFO01000002">
    <property type="protein sequence ID" value="KAE9631517.1"/>
    <property type="molecule type" value="Genomic_DNA"/>
</dbReference>
<proteinExistence type="predicted"/>
<comment type="caution">
    <text evidence="1">The sequence shown here is derived from an EMBL/GenBank/DDBJ whole genome shotgun (WGS) entry which is preliminary data.</text>
</comment>
<protein>
    <submittedName>
        <fullName evidence="1">Uncharacterized protein</fullName>
    </submittedName>
</protein>
<evidence type="ECO:0000313" key="1">
    <source>
        <dbReference type="EMBL" id="KAE9631517.1"/>
    </source>
</evidence>
<dbReference type="RefSeq" id="WP_158977263.1">
    <property type="nucleotide sequence ID" value="NZ_WSFO01000002.1"/>
</dbReference>
<dbReference type="AlphaFoldDB" id="A0A6A4RLP2"/>
<sequence>MIPFRKVLRRLDRLILGPNPRDEQSSFDRSAFAGHIEILDLKLRETVSKEPSLWLTVKNTSVDDMPVQALVLLLVYTVNPGGTFMKGGNGTMSWKLNNAASANARIPSNATSEICIYEKDDPVELIWEDTLNVQNGDIGKDYQWLNSKIRRQDGLIRTLKTAPTTIWLEVRAPDWCVRNRNPKKELTLMQEA</sequence>